<feature type="region of interest" description="Disordered" evidence="1">
    <location>
        <begin position="95"/>
        <end position="127"/>
    </location>
</feature>
<organism evidence="2">
    <name type="scientific">viral metagenome</name>
    <dbReference type="NCBI Taxonomy" id="1070528"/>
    <lineage>
        <taxon>unclassified sequences</taxon>
        <taxon>metagenomes</taxon>
        <taxon>organismal metagenomes</taxon>
    </lineage>
</organism>
<reference evidence="2" key="1">
    <citation type="journal article" date="2020" name="Nature">
        <title>Giant virus diversity and host interactions through global metagenomics.</title>
        <authorList>
            <person name="Schulz F."/>
            <person name="Roux S."/>
            <person name="Paez-Espino D."/>
            <person name="Jungbluth S."/>
            <person name="Walsh D.A."/>
            <person name="Denef V.J."/>
            <person name="McMahon K.D."/>
            <person name="Konstantinidis K.T."/>
            <person name="Eloe-Fadrosh E.A."/>
            <person name="Kyrpides N.C."/>
            <person name="Woyke T."/>
        </authorList>
    </citation>
    <scope>NUCLEOTIDE SEQUENCE</scope>
    <source>
        <strain evidence="2">GVMAG-M-3300023184-50</strain>
    </source>
</reference>
<dbReference type="EMBL" id="MN740115">
    <property type="protein sequence ID" value="QHT88384.1"/>
    <property type="molecule type" value="Genomic_DNA"/>
</dbReference>
<sequence length="181" mass="20670">MSYTSVNFNNSSWINKQLESYGARTSGSLEQRQERLHRFMSAEEKIALRTPTKPRASPAVAPPAPRKQARTGIIPAILIDNAEDEYEELRILAEAAGMAEENEEADDENDSDYVPEEEDDDDDVSMVGDEDLTEEDHVELAITDTWQIYLLEKSRRALRELSDLVSQLRTIRREQARADRE</sequence>
<dbReference type="AlphaFoldDB" id="A0A6C0I656"/>
<evidence type="ECO:0000313" key="2">
    <source>
        <dbReference type="EMBL" id="QHT88384.1"/>
    </source>
</evidence>
<accession>A0A6C0I656</accession>
<protein>
    <submittedName>
        <fullName evidence="2">Uncharacterized protein</fullName>
    </submittedName>
</protein>
<proteinExistence type="predicted"/>
<feature type="compositionally biased region" description="Acidic residues" evidence="1">
    <location>
        <begin position="100"/>
        <end position="127"/>
    </location>
</feature>
<evidence type="ECO:0000256" key="1">
    <source>
        <dbReference type="SAM" id="MobiDB-lite"/>
    </source>
</evidence>
<name>A0A6C0I656_9ZZZZ</name>